<gene>
    <name evidence="1" type="ORF">ASTO00021_LOCUS14067</name>
</gene>
<sequence>MPSILVQNPVGVVATMNMDTQTEDKQLHSSAVLAQPKARSYEIFMSFVKYHQNGECDTTGMISKTCYAAWLSTRVPVPKKPEESFRRSLLGILTGCDQRKPFPPKVESSILNVLRKKEIWPCFRDLDCKIGLRGIKNRGYHESRISPGMDPNRIHEEAIVLNNSRAHDTSMVTSGSINNEYLILLKSVEMAHLSSNEEMPIAVRRLAASITGNILPDAFIGLLRSVGPDYFNGELYRSLELMDAEQDIRLQTAFLVPAAFEFDKMRNVGTLILERDFNIVDANLDVQILGESLISKNWIGISASRMQSALLIIYELPVLRQFGTAWSRKIVRLPSGLEKMLDIKTNLIPGNRMQVMFQDSSHLYAPILNRARNFV</sequence>
<evidence type="ECO:0000313" key="1">
    <source>
        <dbReference type="EMBL" id="CAE0444011.1"/>
    </source>
</evidence>
<dbReference type="AlphaFoldDB" id="A0A7S3PM93"/>
<reference evidence="1" key="1">
    <citation type="submission" date="2021-01" db="EMBL/GenBank/DDBJ databases">
        <authorList>
            <person name="Corre E."/>
            <person name="Pelletier E."/>
            <person name="Niang G."/>
            <person name="Scheremetjew M."/>
            <person name="Finn R."/>
            <person name="Kale V."/>
            <person name="Holt S."/>
            <person name="Cochrane G."/>
            <person name="Meng A."/>
            <person name="Brown T."/>
            <person name="Cohen L."/>
        </authorList>
    </citation>
    <scope>NUCLEOTIDE SEQUENCE</scope>
    <source>
        <strain evidence="1">GSBS06</strain>
    </source>
</reference>
<organism evidence="1">
    <name type="scientific">Aplanochytrium stocchinoi</name>
    <dbReference type="NCBI Taxonomy" id="215587"/>
    <lineage>
        <taxon>Eukaryota</taxon>
        <taxon>Sar</taxon>
        <taxon>Stramenopiles</taxon>
        <taxon>Bigyra</taxon>
        <taxon>Labyrinthulomycetes</taxon>
        <taxon>Thraustochytrida</taxon>
        <taxon>Thraustochytriidae</taxon>
        <taxon>Aplanochytrium</taxon>
    </lineage>
</organism>
<name>A0A7S3PM93_9STRA</name>
<protein>
    <submittedName>
        <fullName evidence="1">Uncharacterized protein</fullName>
    </submittedName>
</protein>
<accession>A0A7S3PM93</accession>
<dbReference type="EMBL" id="HBIN01018441">
    <property type="protein sequence ID" value="CAE0444011.1"/>
    <property type="molecule type" value="Transcribed_RNA"/>
</dbReference>
<proteinExistence type="predicted"/>